<feature type="domain" description="MurNAc-LAA" evidence="1">
    <location>
        <begin position="11"/>
        <end position="87"/>
    </location>
</feature>
<dbReference type="GO" id="GO:0008745">
    <property type="term" value="F:N-acetylmuramoyl-L-alanine amidase activity"/>
    <property type="evidence" value="ECO:0007669"/>
    <property type="project" value="InterPro"/>
</dbReference>
<gene>
    <name evidence="2" type="ORF">OBE_11706</name>
</gene>
<comment type="caution">
    <text evidence="2">The sequence shown here is derived from an EMBL/GenBank/DDBJ whole genome shotgun (WGS) entry which is preliminary data.</text>
</comment>
<dbReference type="Gene3D" id="3.40.630.40">
    <property type="entry name" value="Zn-dependent exopeptidases"/>
    <property type="match status" value="1"/>
</dbReference>
<dbReference type="Pfam" id="PF01520">
    <property type="entry name" value="Amidase_3"/>
    <property type="match status" value="1"/>
</dbReference>
<feature type="non-terminal residue" evidence="2">
    <location>
        <position position="1"/>
    </location>
</feature>
<sequence>GETKADAIATVLCEEAEKEFAPDGWKIRKDTSDGDPDKESQFYILKHTKCPAVLSENFFFDNEKDCRFMMTDAGRERIAKVHYNTIKRIL</sequence>
<protein>
    <submittedName>
        <fullName evidence="2">N-acetylmuramoyl-L-alanine amidase</fullName>
    </submittedName>
</protein>
<dbReference type="EMBL" id="AJWZ01008072">
    <property type="protein sequence ID" value="EKC55146.1"/>
    <property type="molecule type" value="Genomic_DNA"/>
</dbReference>
<evidence type="ECO:0000259" key="1">
    <source>
        <dbReference type="Pfam" id="PF01520"/>
    </source>
</evidence>
<dbReference type="AlphaFoldDB" id="K1T715"/>
<accession>K1T715</accession>
<name>K1T715_9ZZZZ</name>
<proteinExistence type="predicted"/>
<dbReference type="SUPFAM" id="SSF53187">
    <property type="entry name" value="Zn-dependent exopeptidases"/>
    <property type="match status" value="1"/>
</dbReference>
<evidence type="ECO:0000313" key="2">
    <source>
        <dbReference type="EMBL" id="EKC55146.1"/>
    </source>
</evidence>
<dbReference type="InterPro" id="IPR002508">
    <property type="entry name" value="MurNAc-LAA_cat"/>
</dbReference>
<reference evidence="2" key="1">
    <citation type="journal article" date="2013" name="Environ. Microbiol.">
        <title>Microbiota from the distal guts of lean and obese adolescents exhibit partial functional redundancy besides clear differences in community structure.</title>
        <authorList>
            <person name="Ferrer M."/>
            <person name="Ruiz A."/>
            <person name="Lanza F."/>
            <person name="Haange S.B."/>
            <person name="Oberbach A."/>
            <person name="Till H."/>
            <person name="Bargiela R."/>
            <person name="Campoy C."/>
            <person name="Segura M.T."/>
            <person name="Richter M."/>
            <person name="von Bergen M."/>
            <person name="Seifert J."/>
            <person name="Suarez A."/>
        </authorList>
    </citation>
    <scope>NUCLEOTIDE SEQUENCE</scope>
</reference>
<organism evidence="2">
    <name type="scientific">human gut metagenome</name>
    <dbReference type="NCBI Taxonomy" id="408170"/>
    <lineage>
        <taxon>unclassified sequences</taxon>
        <taxon>metagenomes</taxon>
        <taxon>organismal metagenomes</taxon>
    </lineage>
</organism>
<dbReference type="GO" id="GO:0009253">
    <property type="term" value="P:peptidoglycan catabolic process"/>
    <property type="evidence" value="ECO:0007669"/>
    <property type="project" value="InterPro"/>
</dbReference>